<evidence type="ECO:0000256" key="2">
    <source>
        <dbReference type="ARBA" id="ARBA00022597"/>
    </source>
</evidence>
<dbReference type="InterPro" id="IPR001996">
    <property type="entry name" value="PTS_IIB_1"/>
</dbReference>
<accession>A0A7G9GVI9</accession>
<dbReference type="GO" id="GO:0090563">
    <property type="term" value="F:protein-phosphocysteine-sugar phosphotransferase activity"/>
    <property type="evidence" value="ECO:0007669"/>
    <property type="project" value="TreeGrafter"/>
</dbReference>
<dbReference type="PANTHER" id="PTHR30009">
    <property type="entry name" value="CYTOCHROME C-TYPE SYNTHESIS PROTEIN AND PTS TRANSMEMBRANE COMPONENT"/>
    <property type="match status" value="1"/>
</dbReference>
<dbReference type="PROSITE" id="PS51098">
    <property type="entry name" value="PTS_EIIB_TYPE_1"/>
    <property type="match status" value="3"/>
</dbReference>
<keyword evidence="3" id="KW-0808">Transferase</keyword>
<evidence type="ECO:0000256" key="5">
    <source>
        <dbReference type="ARBA" id="ARBA00022777"/>
    </source>
</evidence>
<feature type="active site" description="Phosphocysteine intermediate; for EIIB activity" evidence="6">
    <location>
        <position position="45"/>
    </location>
</feature>
<dbReference type="GO" id="GO:0009401">
    <property type="term" value="P:phosphoenolpyruvate-dependent sugar phosphotransferase system"/>
    <property type="evidence" value="ECO:0007669"/>
    <property type="project" value="UniProtKB-KW"/>
</dbReference>
<proteinExistence type="predicted"/>
<sequence>MSFFKHEKEIAAPCEHEDLYEYTIIAGKIVGSAGGEENIKSCEACTTRLTIHVKDPEKVDTESVKDSVPGVITKDDLVQYIVGPDVKFVEKAVRQLIFAEKDQEDDINDPHGFVFLARKIVESAGGRQNIISSSRCTTRIKIHVKDMSQTDTEYIKKYIAGVIVKEDYIEYVIGHAVGFIEKEVEKLLPEPEDPALASCDPHGFIFLANKIVESAGGKENILSSDSCTTRIRMYVKDFSKVNEDIVKDYIPGIIKSDDNIEYVVGHTVKIIEKEVKNLLK</sequence>
<name>A0A7G9GVI9_9FUSO</name>
<dbReference type="KEGG" id="fho:H9Q81_07615"/>
<evidence type="ECO:0000256" key="3">
    <source>
        <dbReference type="ARBA" id="ARBA00022679"/>
    </source>
</evidence>
<keyword evidence="9" id="KW-1185">Reference proteome</keyword>
<gene>
    <name evidence="8" type="ORF">H9Q81_07615</name>
</gene>
<protein>
    <submittedName>
        <fullName evidence="8">PTS transporter subunit EIIB</fullName>
    </submittedName>
</protein>
<dbReference type="PROSITE" id="PS01035">
    <property type="entry name" value="PTS_EIIB_TYPE_1_CYS"/>
    <property type="match status" value="3"/>
</dbReference>
<keyword evidence="4" id="KW-0598">Phosphotransferase system</keyword>
<evidence type="ECO:0000313" key="8">
    <source>
        <dbReference type="EMBL" id="QNM14821.1"/>
    </source>
</evidence>
<dbReference type="Gene3D" id="3.30.1360.60">
    <property type="entry name" value="Glucose permease domain IIB"/>
    <property type="match status" value="3"/>
</dbReference>
<dbReference type="GO" id="GO:0015764">
    <property type="term" value="P:N-acetylglucosamine transport"/>
    <property type="evidence" value="ECO:0007669"/>
    <property type="project" value="TreeGrafter"/>
</dbReference>
<evidence type="ECO:0000313" key="9">
    <source>
        <dbReference type="Proteomes" id="UP000515913"/>
    </source>
</evidence>
<dbReference type="PANTHER" id="PTHR30009:SF4">
    <property type="entry name" value="PTS SYSTEM N-ACETYLGLUCOSAMINE-SPECIFIC EIICBA COMPONENT"/>
    <property type="match status" value="1"/>
</dbReference>
<reference evidence="8 9" key="1">
    <citation type="submission" date="2020-08" db="EMBL/GenBank/DDBJ databases">
        <authorList>
            <person name="Liu C."/>
            <person name="Sun Q."/>
        </authorList>
    </citation>
    <scope>NUCLEOTIDE SEQUENCE [LARGE SCALE GENOMIC DNA]</scope>
    <source>
        <strain evidence="8 9">NSJ-57</strain>
    </source>
</reference>
<dbReference type="InterPro" id="IPR036878">
    <property type="entry name" value="Glu_permease_IIB"/>
</dbReference>
<feature type="domain" description="PTS EIIB type-1" evidence="7">
    <location>
        <begin position="23"/>
        <end position="103"/>
    </location>
</feature>
<dbReference type="InterPro" id="IPR050429">
    <property type="entry name" value="PTS_Glucose_EIICBA"/>
</dbReference>
<keyword evidence="5" id="KW-0418">Kinase</keyword>
<keyword evidence="2" id="KW-0762">Sugar transport</keyword>
<dbReference type="RefSeq" id="WP_187422745.1">
    <property type="nucleotide sequence ID" value="NZ_CP060637.1"/>
</dbReference>
<keyword evidence="1" id="KW-0813">Transport</keyword>
<dbReference type="GO" id="GO:0008982">
    <property type="term" value="F:protein-N(PI)-phosphohistidine-sugar phosphotransferase activity"/>
    <property type="evidence" value="ECO:0007669"/>
    <property type="project" value="InterPro"/>
</dbReference>
<dbReference type="InterPro" id="IPR018113">
    <property type="entry name" value="PTrfase_EIIB_Cys"/>
</dbReference>
<dbReference type="GO" id="GO:0005886">
    <property type="term" value="C:plasma membrane"/>
    <property type="evidence" value="ECO:0007669"/>
    <property type="project" value="TreeGrafter"/>
</dbReference>
<dbReference type="AlphaFoldDB" id="A0A7G9GVI9"/>
<dbReference type="SUPFAM" id="SSF55604">
    <property type="entry name" value="Glucose permease domain IIB"/>
    <property type="match status" value="3"/>
</dbReference>
<feature type="active site" description="Phosphocysteine intermediate; for EIIB activity" evidence="6">
    <location>
        <position position="136"/>
    </location>
</feature>
<evidence type="ECO:0000256" key="6">
    <source>
        <dbReference type="PROSITE-ProRule" id="PRU00421"/>
    </source>
</evidence>
<dbReference type="Proteomes" id="UP000515913">
    <property type="component" value="Chromosome"/>
</dbReference>
<feature type="domain" description="PTS EIIB type-1" evidence="7">
    <location>
        <begin position="205"/>
        <end position="280"/>
    </location>
</feature>
<evidence type="ECO:0000259" key="7">
    <source>
        <dbReference type="PROSITE" id="PS51098"/>
    </source>
</evidence>
<feature type="active site" description="Phosphocysteine intermediate; for EIIB activity" evidence="6">
    <location>
        <position position="227"/>
    </location>
</feature>
<feature type="domain" description="PTS EIIB type-1" evidence="7">
    <location>
        <begin position="114"/>
        <end position="194"/>
    </location>
</feature>
<dbReference type="Pfam" id="PF00367">
    <property type="entry name" value="PTS_EIIB"/>
    <property type="match status" value="3"/>
</dbReference>
<organism evidence="8 9">
    <name type="scientific">Fusobacterium hominis</name>
    <dbReference type="NCBI Taxonomy" id="2764326"/>
    <lineage>
        <taxon>Bacteria</taxon>
        <taxon>Fusobacteriati</taxon>
        <taxon>Fusobacteriota</taxon>
        <taxon>Fusobacteriia</taxon>
        <taxon>Fusobacteriales</taxon>
        <taxon>Fusobacteriaceae</taxon>
        <taxon>Fusobacterium</taxon>
    </lineage>
</organism>
<dbReference type="GO" id="GO:0016301">
    <property type="term" value="F:kinase activity"/>
    <property type="evidence" value="ECO:0007669"/>
    <property type="project" value="UniProtKB-KW"/>
</dbReference>
<evidence type="ECO:0000256" key="4">
    <source>
        <dbReference type="ARBA" id="ARBA00022683"/>
    </source>
</evidence>
<evidence type="ECO:0000256" key="1">
    <source>
        <dbReference type="ARBA" id="ARBA00022448"/>
    </source>
</evidence>
<dbReference type="EMBL" id="CP060637">
    <property type="protein sequence ID" value="QNM14821.1"/>
    <property type="molecule type" value="Genomic_DNA"/>
</dbReference>